<dbReference type="PaxDb" id="3880-AES62664"/>
<evidence type="ECO:0000313" key="2">
    <source>
        <dbReference type="EnsemblPlants" id="AES62664"/>
    </source>
</evidence>
<sequence length="64" mass="7423">MKLQAFVLDVSKNTTLSAKRTIFLSSFWIGTSKFLTCNSNNIDFDGSLFLFLDHKRKMWLMEGK</sequence>
<keyword evidence="3" id="KW-1185">Reference proteome</keyword>
<protein>
    <submittedName>
        <fullName evidence="1 2">Uncharacterized protein</fullName>
    </submittedName>
</protein>
<name>G7ID74_MEDTR</name>
<reference evidence="1 3" key="1">
    <citation type="journal article" date="2011" name="Nature">
        <title>The Medicago genome provides insight into the evolution of rhizobial symbioses.</title>
        <authorList>
            <person name="Young N.D."/>
            <person name="Debelle F."/>
            <person name="Oldroyd G.E."/>
            <person name="Geurts R."/>
            <person name="Cannon S.B."/>
            <person name="Udvardi M.K."/>
            <person name="Benedito V.A."/>
            <person name="Mayer K.F."/>
            <person name="Gouzy J."/>
            <person name="Schoof H."/>
            <person name="Van de Peer Y."/>
            <person name="Proost S."/>
            <person name="Cook D.R."/>
            <person name="Meyers B.C."/>
            <person name="Spannagl M."/>
            <person name="Cheung F."/>
            <person name="De Mita S."/>
            <person name="Krishnakumar V."/>
            <person name="Gundlach H."/>
            <person name="Zhou S."/>
            <person name="Mudge J."/>
            <person name="Bharti A.K."/>
            <person name="Murray J.D."/>
            <person name="Naoumkina M.A."/>
            <person name="Rosen B."/>
            <person name="Silverstein K.A."/>
            <person name="Tang H."/>
            <person name="Rombauts S."/>
            <person name="Zhao P.X."/>
            <person name="Zhou P."/>
            <person name="Barbe V."/>
            <person name="Bardou P."/>
            <person name="Bechner M."/>
            <person name="Bellec A."/>
            <person name="Berger A."/>
            <person name="Berges H."/>
            <person name="Bidwell S."/>
            <person name="Bisseling T."/>
            <person name="Choisne N."/>
            <person name="Couloux A."/>
            <person name="Denny R."/>
            <person name="Deshpande S."/>
            <person name="Dai X."/>
            <person name="Doyle J.J."/>
            <person name="Dudez A.M."/>
            <person name="Farmer A.D."/>
            <person name="Fouteau S."/>
            <person name="Franken C."/>
            <person name="Gibelin C."/>
            <person name="Gish J."/>
            <person name="Goldstein S."/>
            <person name="Gonzalez A.J."/>
            <person name="Green P.J."/>
            <person name="Hallab A."/>
            <person name="Hartog M."/>
            <person name="Hua A."/>
            <person name="Humphray S.J."/>
            <person name="Jeong D.H."/>
            <person name="Jing Y."/>
            <person name="Jocker A."/>
            <person name="Kenton S.M."/>
            <person name="Kim D.J."/>
            <person name="Klee K."/>
            <person name="Lai H."/>
            <person name="Lang C."/>
            <person name="Lin S."/>
            <person name="Macmil S.L."/>
            <person name="Magdelenat G."/>
            <person name="Matthews L."/>
            <person name="McCorrison J."/>
            <person name="Monaghan E.L."/>
            <person name="Mun J.H."/>
            <person name="Najar F.Z."/>
            <person name="Nicholson C."/>
            <person name="Noirot C."/>
            <person name="O'Bleness M."/>
            <person name="Paule C.R."/>
            <person name="Poulain J."/>
            <person name="Prion F."/>
            <person name="Qin B."/>
            <person name="Qu C."/>
            <person name="Retzel E.F."/>
            <person name="Riddle C."/>
            <person name="Sallet E."/>
            <person name="Samain S."/>
            <person name="Samson N."/>
            <person name="Sanders I."/>
            <person name="Saurat O."/>
            <person name="Scarpelli C."/>
            <person name="Schiex T."/>
            <person name="Segurens B."/>
            <person name="Severin A.J."/>
            <person name="Sherrier D.J."/>
            <person name="Shi R."/>
            <person name="Sims S."/>
            <person name="Singer S.R."/>
            <person name="Sinharoy S."/>
            <person name="Sterck L."/>
            <person name="Viollet A."/>
            <person name="Wang B.B."/>
            <person name="Wang K."/>
            <person name="Wang M."/>
            <person name="Wang X."/>
            <person name="Warfsmann J."/>
            <person name="Weissenbach J."/>
            <person name="White D.D."/>
            <person name="White J.D."/>
            <person name="Wiley G.B."/>
            <person name="Wincker P."/>
            <person name="Xing Y."/>
            <person name="Yang L."/>
            <person name="Yao Z."/>
            <person name="Ying F."/>
            <person name="Zhai J."/>
            <person name="Zhou L."/>
            <person name="Zuber A."/>
            <person name="Denarie J."/>
            <person name="Dixon R.A."/>
            <person name="May G.D."/>
            <person name="Schwartz D.C."/>
            <person name="Rogers J."/>
            <person name="Quetier F."/>
            <person name="Town C.D."/>
            <person name="Roe B.A."/>
        </authorList>
    </citation>
    <scope>NUCLEOTIDE SEQUENCE [LARGE SCALE GENOMIC DNA]</scope>
    <source>
        <strain evidence="1">A17</strain>
        <strain evidence="2 3">cv. Jemalong A17</strain>
    </source>
</reference>
<organism evidence="1 3">
    <name type="scientific">Medicago truncatula</name>
    <name type="common">Barrel medic</name>
    <name type="synonym">Medicago tribuloides</name>
    <dbReference type="NCBI Taxonomy" id="3880"/>
    <lineage>
        <taxon>Eukaryota</taxon>
        <taxon>Viridiplantae</taxon>
        <taxon>Streptophyta</taxon>
        <taxon>Embryophyta</taxon>
        <taxon>Tracheophyta</taxon>
        <taxon>Spermatophyta</taxon>
        <taxon>Magnoliopsida</taxon>
        <taxon>eudicotyledons</taxon>
        <taxon>Gunneridae</taxon>
        <taxon>Pentapetalae</taxon>
        <taxon>rosids</taxon>
        <taxon>fabids</taxon>
        <taxon>Fabales</taxon>
        <taxon>Fabaceae</taxon>
        <taxon>Papilionoideae</taxon>
        <taxon>50 kb inversion clade</taxon>
        <taxon>NPAAA clade</taxon>
        <taxon>Hologalegina</taxon>
        <taxon>IRL clade</taxon>
        <taxon>Trifolieae</taxon>
        <taxon>Medicago</taxon>
    </lineage>
</organism>
<dbReference type="EnsemblPlants" id="AES62664">
    <property type="protein sequence ID" value="AES62664"/>
    <property type="gene ID" value="MTR_1g104690"/>
</dbReference>
<reference evidence="2" key="3">
    <citation type="submission" date="2015-04" db="UniProtKB">
        <authorList>
            <consortium name="EnsemblPlants"/>
        </authorList>
    </citation>
    <scope>IDENTIFICATION</scope>
    <source>
        <strain evidence="2">cv. Jemalong A17</strain>
    </source>
</reference>
<dbReference type="AlphaFoldDB" id="G7ID74"/>
<evidence type="ECO:0000313" key="3">
    <source>
        <dbReference type="Proteomes" id="UP000002051"/>
    </source>
</evidence>
<dbReference type="HOGENOM" id="CLU_2870960_0_0_1"/>
<evidence type="ECO:0000313" key="1">
    <source>
        <dbReference type="EMBL" id="AES62664.1"/>
    </source>
</evidence>
<dbReference type="EMBL" id="CM001217">
    <property type="protein sequence ID" value="AES62664.1"/>
    <property type="molecule type" value="Genomic_DNA"/>
</dbReference>
<accession>G7ID74</accession>
<proteinExistence type="predicted"/>
<gene>
    <name evidence="1" type="ordered locus">MTR_1g104690</name>
</gene>
<dbReference type="Proteomes" id="UP000002051">
    <property type="component" value="Unassembled WGS sequence"/>
</dbReference>
<reference evidence="1 3" key="2">
    <citation type="journal article" date="2014" name="BMC Genomics">
        <title>An improved genome release (version Mt4.0) for the model legume Medicago truncatula.</title>
        <authorList>
            <person name="Tang H."/>
            <person name="Krishnakumar V."/>
            <person name="Bidwell S."/>
            <person name="Rosen B."/>
            <person name="Chan A."/>
            <person name="Zhou S."/>
            <person name="Gentzbittel L."/>
            <person name="Childs K.L."/>
            <person name="Yandell M."/>
            <person name="Gundlach H."/>
            <person name="Mayer K.F."/>
            <person name="Schwartz D.C."/>
            <person name="Town C.D."/>
        </authorList>
    </citation>
    <scope>GENOME REANNOTATION</scope>
    <source>
        <strain evidence="2 3">cv. Jemalong A17</strain>
    </source>
</reference>